<evidence type="ECO:0000313" key="2">
    <source>
        <dbReference type="EMBL" id="HHQ15515.1"/>
    </source>
</evidence>
<accession>A0A7V5XFJ8</accession>
<feature type="transmembrane region" description="Helical" evidence="1">
    <location>
        <begin position="113"/>
        <end position="132"/>
    </location>
</feature>
<dbReference type="Gene3D" id="3.40.30.10">
    <property type="entry name" value="Glutaredoxin"/>
    <property type="match status" value="1"/>
</dbReference>
<dbReference type="Gene3D" id="1.20.1440.130">
    <property type="entry name" value="VKOR domain"/>
    <property type="match status" value="1"/>
</dbReference>
<dbReference type="AlphaFoldDB" id="A0A7V5XFJ8"/>
<reference evidence="2" key="1">
    <citation type="journal article" date="2020" name="mSystems">
        <title>Genome- and Community-Level Interaction Insights into Carbon Utilization and Element Cycling Functions of Hydrothermarchaeota in Hydrothermal Sediment.</title>
        <authorList>
            <person name="Zhou Z."/>
            <person name="Liu Y."/>
            <person name="Xu W."/>
            <person name="Pan J."/>
            <person name="Luo Z.H."/>
            <person name="Li M."/>
        </authorList>
    </citation>
    <scope>NUCLEOTIDE SEQUENCE [LARGE SCALE GENOMIC DNA]</scope>
    <source>
        <strain evidence="2">SpSt-106</strain>
    </source>
</reference>
<keyword evidence="1" id="KW-1133">Transmembrane helix</keyword>
<dbReference type="InterPro" id="IPR038354">
    <property type="entry name" value="VKOR_sf"/>
</dbReference>
<feature type="transmembrane region" description="Helical" evidence="1">
    <location>
        <begin position="89"/>
        <end position="107"/>
    </location>
</feature>
<keyword evidence="1" id="KW-0812">Transmembrane</keyword>
<protein>
    <recommendedName>
        <fullName evidence="3">Vitamin K epoxide reductase domain-containing protein</fullName>
    </recommendedName>
</protein>
<feature type="transmembrane region" description="Helical" evidence="1">
    <location>
        <begin position="12"/>
        <end position="32"/>
    </location>
</feature>
<gene>
    <name evidence="2" type="ORF">ENM15_01690</name>
</gene>
<feature type="transmembrane region" description="Helical" evidence="1">
    <location>
        <begin position="56"/>
        <end position="77"/>
    </location>
</feature>
<dbReference type="InterPro" id="IPR036249">
    <property type="entry name" value="Thioredoxin-like_sf"/>
</dbReference>
<sequence>MTPKTKEPRKTKLLFFLLSIVGLILIALEIYLNSQQKTLCQNEGCFLVHIFDTYNLLNYIGFLLFFYLTIVSFLDLLEVKFIWLLNLRTYILALAIIVEGYFIGFQKWILNEYCSYCLIIAGLIFLCFLLDYKLPLKEKTLFSLSESSKNTSIYKIAFLGCLSLFFATFLVKIPFKPLEISSPVLIYKKNCPHCEEVKKFAKAHNIFLKLYDVNEAISLIKLLKYNNIPILIYKENNKTLVIEGESSIKNWLKEKYGIEEKESLEREYKKSESTEIKRIKKEESQIKIESGNLFKKNDNTSQGACIIDQQDTCK</sequence>
<dbReference type="SUPFAM" id="SSF52833">
    <property type="entry name" value="Thioredoxin-like"/>
    <property type="match status" value="1"/>
</dbReference>
<evidence type="ECO:0008006" key="3">
    <source>
        <dbReference type="Google" id="ProtNLM"/>
    </source>
</evidence>
<organism evidence="2">
    <name type="scientific">Thermodesulfobacterium geofontis</name>
    <dbReference type="NCBI Taxonomy" id="1295609"/>
    <lineage>
        <taxon>Bacteria</taxon>
        <taxon>Pseudomonadati</taxon>
        <taxon>Thermodesulfobacteriota</taxon>
        <taxon>Thermodesulfobacteria</taxon>
        <taxon>Thermodesulfobacteriales</taxon>
        <taxon>Thermodesulfobacteriaceae</taxon>
        <taxon>Thermodesulfobacterium</taxon>
    </lineage>
</organism>
<feature type="transmembrane region" description="Helical" evidence="1">
    <location>
        <begin position="153"/>
        <end position="175"/>
    </location>
</feature>
<keyword evidence="1" id="KW-0472">Membrane</keyword>
<proteinExistence type="predicted"/>
<dbReference type="EMBL" id="DRWR01000028">
    <property type="protein sequence ID" value="HHQ15515.1"/>
    <property type="molecule type" value="Genomic_DNA"/>
</dbReference>
<name>A0A7V5XFJ8_9BACT</name>
<comment type="caution">
    <text evidence="2">The sequence shown here is derived from an EMBL/GenBank/DDBJ whole genome shotgun (WGS) entry which is preliminary data.</text>
</comment>
<evidence type="ECO:0000256" key="1">
    <source>
        <dbReference type="SAM" id="Phobius"/>
    </source>
</evidence>
<dbReference type="CDD" id="cd12921">
    <property type="entry name" value="VKOR_4"/>
    <property type="match status" value="1"/>
</dbReference>